<dbReference type="InterPro" id="IPR001387">
    <property type="entry name" value="Cro/C1-type_HTH"/>
</dbReference>
<feature type="domain" description="HTH cro/C1-type" evidence="1">
    <location>
        <begin position="29"/>
        <end position="71"/>
    </location>
</feature>
<sequence length="184" mass="20015">MEAKLYDPNLCENFADRVEFIVARAGGPAEFARRLGISAPALMRWRKGEAEPTLSNLVKLAEASGVHVEWLATGQGPILPSEHASTAEVGAHAKALGHEPDTPERSGPPLLVHSQPEKLDSKAMWGCIQAVAMLQQGLGLQPSEVADFAMRMYGIAMASDMEGYEAVQYAVQQIREGIKYRTKQ</sequence>
<keyword evidence="3" id="KW-1185">Reference proteome</keyword>
<comment type="caution">
    <text evidence="2">The sequence shown here is derived from an EMBL/GenBank/DDBJ whole genome shotgun (WGS) entry which is preliminary data.</text>
</comment>
<dbReference type="SUPFAM" id="SSF47413">
    <property type="entry name" value="lambda repressor-like DNA-binding domains"/>
    <property type="match status" value="1"/>
</dbReference>
<reference evidence="2" key="2">
    <citation type="submission" date="2023-06" db="EMBL/GenBank/DDBJ databases">
        <authorList>
            <person name="Lucena T."/>
            <person name="Sun Q."/>
        </authorList>
    </citation>
    <scope>NUCLEOTIDE SEQUENCE</scope>
    <source>
        <strain evidence="2">CECT 7703</strain>
    </source>
</reference>
<accession>A0ABT8B9G5</accession>
<organism evidence="2 3">
    <name type="scientific">Chitinimonas viridis</name>
    <dbReference type="NCBI Taxonomy" id="664880"/>
    <lineage>
        <taxon>Bacteria</taxon>
        <taxon>Pseudomonadati</taxon>
        <taxon>Pseudomonadota</taxon>
        <taxon>Betaproteobacteria</taxon>
        <taxon>Neisseriales</taxon>
        <taxon>Chitinibacteraceae</taxon>
        <taxon>Chitinimonas</taxon>
    </lineage>
</organism>
<evidence type="ECO:0000259" key="1">
    <source>
        <dbReference type="PROSITE" id="PS50943"/>
    </source>
</evidence>
<reference evidence="2" key="1">
    <citation type="journal article" date="2014" name="Int. J. Syst. Evol. Microbiol.">
        <title>Complete genome of a new Firmicutes species belonging to the dominant human colonic microbiota ('Ruminococcus bicirculans') reveals two chromosomes and a selective capacity to utilize plant glucans.</title>
        <authorList>
            <consortium name="NISC Comparative Sequencing Program"/>
            <person name="Wegmann U."/>
            <person name="Louis P."/>
            <person name="Goesmann A."/>
            <person name="Henrissat B."/>
            <person name="Duncan S.H."/>
            <person name="Flint H.J."/>
        </authorList>
    </citation>
    <scope>NUCLEOTIDE SEQUENCE</scope>
    <source>
        <strain evidence="2">CECT 7703</strain>
    </source>
</reference>
<protein>
    <submittedName>
        <fullName evidence="2">Helix-turn-helix transcriptional regulator</fullName>
    </submittedName>
</protein>
<dbReference type="InterPro" id="IPR010982">
    <property type="entry name" value="Lambda_DNA-bd_dom_sf"/>
</dbReference>
<gene>
    <name evidence="2" type="ORF">QWZ03_18060</name>
</gene>
<dbReference type="RefSeq" id="WP_290334002.1">
    <property type="nucleotide sequence ID" value="NZ_JAUFPU010000018.1"/>
</dbReference>
<dbReference type="EMBL" id="JAUFPU010000018">
    <property type="protein sequence ID" value="MDN3578674.1"/>
    <property type="molecule type" value="Genomic_DNA"/>
</dbReference>
<evidence type="ECO:0000313" key="3">
    <source>
        <dbReference type="Proteomes" id="UP001180081"/>
    </source>
</evidence>
<evidence type="ECO:0000313" key="2">
    <source>
        <dbReference type="EMBL" id="MDN3578674.1"/>
    </source>
</evidence>
<dbReference type="Pfam" id="PF01381">
    <property type="entry name" value="HTH_3"/>
    <property type="match status" value="1"/>
</dbReference>
<dbReference type="Proteomes" id="UP001180081">
    <property type="component" value="Unassembled WGS sequence"/>
</dbReference>
<name>A0ABT8B9G5_9NEIS</name>
<dbReference type="CDD" id="cd00093">
    <property type="entry name" value="HTH_XRE"/>
    <property type="match status" value="1"/>
</dbReference>
<dbReference type="Gene3D" id="1.10.260.40">
    <property type="entry name" value="lambda repressor-like DNA-binding domains"/>
    <property type="match status" value="1"/>
</dbReference>
<dbReference type="PROSITE" id="PS50943">
    <property type="entry name" value="HTH_CROC1"/>
    <property type="match status" value="1"/>
</dbReference>
<dbReference type="SMART" id="SM00530">
    <property type="entry name" value="HTH_XRE"/>
    <property type="match status" value="1"/>
</dbReference>
<proteinExistence type="predicted"/>